<evidence type="ECO:0000256" key="3">
    <source>
        <dbReference type="ARBA" id="ARBA00022692"/>
    </source>
</evidence>
<evidence type="ECO:0000256" key="5">
    <source>
        <dbReference type="ARBA" id="ARBA00023136"/>
    </source>
</evidence>
<sequence>MDSSADIEDSSVAALDPSTLQPRSRIEKLVANPLVLISPFFLWGTSMVAMKGALTETTPLFIASVRLIPAGMLVVAFSMLIGRSQPKGWKAWLWIGLFALVDGAMFQGFLAKGLDRTGAGLGSVMIDSQPLAVAVMARFLFKEWIGPLGWLGLFVGLVGISFIGLPDDWILAVLNGKIPAIAVEQEVWSMLFRHGEWLMLMAALSMAVGTILIRYVAAVVDPVMATGWHMIIGGLPLLVLSSLEDPTAWEGLSWAGWTEMGYATVFGSAIAYGVFFYIAAQGSLTSLSALTFLTPVFALLFSTWLLSESLSLVQWSGVMLTLLSIYLINRRVQIASWLSSQLSIFSFVHPPIALSNTSEAVSVDTILTEADSDSGAR</sequence>
<dbReference type="PANTHER" id="PTHR32322">
    <property type="entry name" value="INNER MEMBRANE TRANSPORTER"/>
    <property type="match status" value="1"/>
</dbReference>
<evidence type="ECO:0000256" key="1">
    <source>
        <dbReference type="ARBA" id="ARBA00004141"/>
    </source>
</evidence>
<comment type="subcellular location">
    <subcellularLocation>
        <location evidence="1">Membrane</location>
        <topology evidence="1">Multi-pass membrane protein</topology>
    </subcellularLocation>
</comment>
<evidence type="ECO:0000256" key="4">
    <source>
        <dbReference type="ARBA" id="ARBA00022989"/>
    </source>
</evidence>
<evidence type="ECO:0000313" key="9">
    <source>
        <dbReference type="Proteomes" id="UP000249354"/>
    </source>
</evidence>
<comment type="similarity">
    <text evidence="2">Belongs to the EamA transporter family.</text>
</comment>
<reference evidence="9" key="1">
    <citation type="submission" date="2018-04" db="EMBL/GenBank/DDBJ databases">
        <authorList>
            <person name="Cornet L."/>
        </authorList>
    </citation>
    <scope>NUCLEOTIDE SEQUENCE [LARGE SCALE GENOMIC DNA]</scope>
</reference>
<comment type="caution">
    <text evidence="8">The sequence shown here is derived from an EMBL/GenBank/DDBJ whole genome shotgun (WGS) entry which is preliminary data.</text>
</comment>
<accession>A0A2W4UNG8</accession>
<proteinExistence type="inferred from homology"/>
<keyword evidence="3 6" id="KW-0812">Transmembrane</keyword>
<organism evidence="8 9">
    <name type="scientific">Leptolyngbya foveolarum</name>
    <dbReference type="NCBI Taxonomy" id="47253"/>
    <lineage>
        <taxon>Bacteria</taxon>
        <taxon>Bacillati</taxon>
        <taxon>Cyanobacteriota</taxon>
        <taxon>Cyanophyceae</taxon>
        <taxon>Leptolyngbyales</taxon>
        <taxon>Leptolyngbyaceae</taxon>
        <taxon>Leptolyngbya group</taxon>
        <taxon>Leptolyngbya</taxon>
    </lineage>
</organism>
<evidence type="ECO:0000259" key="7">
    <source>
        <dbReference type="Pfam" id="PF00892"/>
    </source>
</evidence>
<dbReference type="GO" id="GO:0016020">
    <property type="term" value="C:membrane"/>
    <property type="evidence" value="ECO:0007669"/>
    <property type="project" value="UniProtKB-SubCell"/>
</dbReference>
<feature type="transmembrane region" description="Helical" evidence="6">
    <location>
        <begin position="312"/>
        <end position="329"/>
    </location>
</feature>
<dbReference type="InterPro" id="IPR037185">
    <property type="entry name" value="EmrE-like"/>
</dbReference>
<feature type="transmembrane region" description="Helical" evidence="6">
    <location>
        <begin position="60"/>
        <end position="80"/>
    </location>
</feature>
<feature type="domain" description="EamA" evidence="7">
    <location>
        <begin position="35"/>
        <end position="163"/>
    </location>
</feature>
<evidence type="ECO:0000256" key="2">
    <source>
        <dbReference type="ARBA" id="ARBA00007362"/>
    </source>
</evidence>
<name>A0A2W4UNG8_9CYAN</name>
<gene>
    <name evidence="8" type="ORF">DCF25_03930</name>
</gene>
<protein>
    <submittedName>
        <fullName evidence="8">EamA family transporter</fullName>
    </submittedName>
</protein>
<evidence type="ECO:0000256" key="6">
    <source>
        <dbReference type="SAM" id="Phobius"/>
    </source>
</evidence>
<feature type="transmembrane region" description="Helical" evidence="6">
    <location>
        <begin position="148"/>
        <end position="165"/>
    </location>
</feature>
<dbReference type="PANTHER" id="PTHR32322:SF2">
    <property type="entry name" value="EAMA DOMAIN-CONTAINING PROTEIN"/>
    <property type="match status" value="1"/>
</dbReference>
<dbReference type="EMBL" id="QBMC01000015">
    <property type="protein sequence ID" value="PZO21962.1"/>
    <property type="molecule type" value="Genomic_DNA"/>
</dbReference>
<dbReference type="InterPro" id="IPR050638">
    <property type="entry name" value="AA-Vitamin_Transporters"/>
</dbReference>
<feature type="transmembrane region" description="Helical" evidence="6">
    <location>
        <begin position="29"/>
        <end position="48"/>
    </location>
</feature>
<dbReference type="Proteomes" id="UP000249354">
    <property type="component" value="Unassembled WGS sequence"/>
</dbReference>
<dbReference type="InterPro" id="IPR000620">
    <property type="entry name" value="EamA_dom"/>
</dbReference>
<dbReference type="SUPFAM" id="SSF103481">
    <property type="entry name" value="Multidrug resistance efflux transporter EmrE"/>
    <property type="match status" value="2"/>
</dbReference>
<feature type="transmembrane region" description="Helical" evidence="6">
    <location>
        <begin position="223"/>
        <end position="240"/>
    </location>
</feature>
<feature type="transmembrane region" description="Helical" evidence="6">
    <location>
        <begin position="287"/>
        <end position="306"/>
    </location>
</feature>
<dbReference type="AlphaFoldDB" id="A0A2W4UNG8"/>
<feature type="transmembrane region" description="Helical" evidence="6">
    <location>
        <begin position="197"/>
        <end position="216"/>
    </location>
</feature>
<reference evidence="8 9" key="2">
    <citation type="submission" date="2018-06" db="EMBL/GenBank/DDBJ databases">
        <title>Metagenomic assembly of (sub)arctic Cyanobacteria and their associated microbiome from non-axenic cultures.</title>
        <authorList>
            <person name="Baurain D."/>
        </authorList>
    </citation>
    <scope>NUCLEOTIDE SEQUENCE [LARGE SCALE GENOMIC DNA]</scope>
    <source>
        <strain evidence="8">ULC129bin1</strain>
    </source>
</reference>
<evidence type="ECO:0000313" key="8">
    <source>
        <dbReference type="EMBL" id="PZO21962.1"/>
    </source>
</evidence>
<feature type="transmembrane region" description="Helical" evidence="6">
    <location>
        <begin position="260"/>
        <end position="280"/>
    </location>
</feature>
<keyword evidence="5 6" id="KW-0472">Membrane</keyword>
<feature type="transmembrane region" description="Helical" evidence="6">
    <location>
        <begin position="92"/>
        <end position="111"/>
    </location>
</feature>
<dbReference type="Pfam" id="PF00892">
    <property type="entry name" value="EamA"/>
    <property type="match status" value="2"/>
</dbReference>
<feature type="domain" description="EamA" evidence="7">
    <location>
        <begin position="195"/>
        <end position="329"/>
    </location>
</feature>
<keyword evidence="4 6" id="KW-1133">Transmembrane helix</keyword>